<dbReference type="EMBL" id="LT629751">
    <property type="protein sequence ID" value="SDT09087.1"/>
    <property type="molecule type" value="Genomic_DNA"/>
</dbReference>
<evidence type="ECO:0000313" key="3">
    <source>
        <dbReference type="Proteomes" id="UP000243359"/>
    </source>
</evidence>
<organism evidence="2 3">
    <name type="scientific">Pseudomonas oryzae</name>
    <dbReference type="NCBI Taxonomy" id="1392877"/>
    <lineage>
        <taxon>Bacteria</taxon>
        <taxon>Pseudomonadati</taxon>
        <taxon>Pseudomonadota</taxon>
        <taxon>Gammaproteobacteria</taxon>
        <taxon>Pseudomonadales</taxon>
        <taxon>Pseudomonadaceae</taxon>
        <taxon>Pseudomonas</taxon>
    </lineage>
</organism>
<keyword evidence="1" id="KW-1133">Transmembrane helix</keyword>
<evidence type="ECO:0008006" key="4">
    <source>
        <dbReference type="Google" id="ProtNLM"/>
    </source>
</evidence>
<reference evidence="3" key="1">
    <citation type="submission" date="2016-10" db="EMBL/GenBank/DDBJ databases">
        <authorList>
            <person name="Varghese N."/>
            <person name="Submissions S."/>
        </authorList>
    </citation>
    <scope>NUCLEOTIDE SEQUENCE [LARGE SCALE GENOMIC DNA]</scope>
    <source>
        <strain evidence="3">KCTC 32247</strain>
    </source>
</reference>
<evidence type="ECO:0000256" key="1">
    <source>
        <dbReference type="SAM" id="Phobius"/>
    </source>
</evidence>
<keyword evidence="1" id="KW-0472">Membrane</keyword>
<dbReference type="RefSeq" id="WP_090350767.1">
    <property type="nucleotide sequence ID" value="NZ_LT629751.1"/>
</dbReference>
<dbReference type="OrthoDB" id="9785445at2"/>
<accession>A0A1H1XIP7</accession>
<feature type="transmembrane region" description="Helical" evidence="1">
    <location>
        <begin position="21"/>
        <end position="41"/>
    </location>
</feature>
<sequence>MGSALTLERPAQRRGRGRWQLLGLLAVVLGPMLLASAMYRWQFWVPQGRSYHGELIATGQTPADLGVAGHWGAAGGDEPAHWQLLVTSADACAAECRQLVYLARQIHIGLNREAGRAGHALAHGAPLPADYAGELRAGYPQLRRLALEAERYPETGAQLWIVDPHGNLVLRYGPGSDGKQILEDLRHLLKISQIG</sequence>
<keyword evidence="1" id="KW-0812">Transmembrane</keyword>
<evidence type="ECO:0000313" key="2">
    <source>
        <dbReference type="EMBL" id="SDT09087.1"/>
    </source>
</evidence>
<keyword evidence="3" id="KW-1185">Reference proteome</keyword>
<protein>
    <recommendedName>
        <fullName evidence="4">Cytochrome oxidase Cu insertion factor, SCO1/SenC/PrrC family</fullName>
    </recommendedName>
</protein>
<dbReference type="AlphaFoldDB" id="A0A1H1XIP7"/>
<gene>
    <name evidence="2" type="ORF">SAMN05216221_3440</name>
</gene>
<dbReference type="STRING" id="1392877.SAMN05216221_3440"/>
<name>A0A1H1XIP7_9PSED</name>
<proteinExistence type="predicted"/>
<dbReference type="Proteomes" id="UP000243359">
    <property type="component" value="Chromosome I"/>
</dbReference>